<organism evidence="3 4">
    <name type="scientific">Propioniciclava flava</name>
    <dbReference type="NCBI Taxonomy" id="2072026"/>
    <lineage>
        <taxon>Bacteria</taxon>
        <taxon>Bacillati</taxon>
        <taxon>Actinomycetota</taxon>
        <taxon>Actinomycetes</taxon>
        <taxon>Propionibacteriales</taxon>
        <taxon>Propionibacteriaceae</taxon>
        <taxon>Propioniciclava</taxon>
    </lineage>
</organism>
<name>A0A4Q2EFB2_9ACTN</name>
<accession>A0A4Q2EFB2</accession>
<gene>
    <name evidence="3" type="ORF">C1706_09140</name>
</gene>
<evidence type="ECO:0008006" key="5">
    <source>
        <dbReference type="Google" id="ProtNLM"/>
    </source>
</evidence>
<reference evidence="3 4" key="1">
    <citation type="submission" date="2018-01" db="EMBL/GenBank/DDBJ databases">
        <title>Lactibacter flavus gen. nov., sp. nov., a novel bacterium of the family Propionibacteriaceae isolated from raw milk and dairy products.</title>
        <authorList>
            <person name="Wenning M."/>
            <person name="Breitenwieser F."/>
            <person name="Huptas C."/>
            <person name="von Neubeck M."/>
            <person name="Busse H.-J."/>
            <person name="Scherer S."/>
        </authorList>
    </citation>
    <scope>NUCLEOTIDE SEQUENCE [LARGE SCALE GENOMIC DNA]</scope>
    <source>
        <strain evidence="3 4">VG341</strain>
    </source>
</reference>
<feature type="transmembrane region" description="Helical" evidence="2">
    <location>
        <begin position="30"/>
        <end position="52"/>
    </location>
</feature>
<proteinExistence type="predicted"/>
<feature type="compositionally biased region" description="Basic and acidic residues" evidence="1">
    <location>
        <begin position="57"/>
        <end position="68"/>
    </location>
</feature>
<feature type="region of interest" description="Disordered" evidence="1">
    <location>
        <begin position="57"/>
        <end position="108"/>
    </location>
</feature>
<dbReference type="Proteomes" id="UP000290624">
    <property type="component" value="Unassembled WGS sequence"/>
</dbReference>
<keyword evidence="4" id="KW-1185">Reference proteome</keyword>
<comment type="caution">
    <text evidence="3">The sequence shown here is derived from an EMBL/GenBank/DDBJ whole genome shotgun (WGS) entry which is preliminary data.</text>
</comment>
<protein>
    <recommendedName>
        <fullName evidence="5">Cellulose synthase</fullName>
    </recommendedName>
</protein>
<sequence>MAIYLAGLGSAAEGAARSLYAWWNGLQFTPIQWVGLVLGGIGALLLVGSRLIPSESAKDRRAAAKAEKQAASNGHPASPGLPATSTSAPASRPAPAAAPPAAGGESEFDEISELLRKRGIN</sequence>
<keyword evidence="2" id="KW-0472">Membrane</keyword>
<evidence type="ECO:0000313" key="3">
    <source>
        <dbReference type="EMBL" id="RXW32187.1"/>
    </source>
</evidence>
<feature type="compositionally biased region" description="Low complexity" evidence="1">
    <location>
        <begin position="69"/>
        <end position="102"/>
    </location>
</feature>
<dbReference type="EMBL" id="PPCV01000005">
    <property type="protein sequence ID" value="RXW32187.1"/>
    <property type="molecule type" value="Genomic_DNA"/>
</dbReference>
<keyword evidence="2" id="KW-0812">Transmembrane</keyword>
<evidence type="ECO:0000256" key="2">
    <source>
        <dbReference type="SAM" id="Phobius"/>
    </source>
</evidence>
<evidence type="ECO:0000313" key="4">
    <source>
        <dbReference type="Proteomes" id="UP000290624"/>
    </source>
</evidence>
<evidence type="ECO:0000256" key="1">
    <source>
        <dbReference type="SAM" id="MobiDB-lite"/>
    </source>
</evidence>
<dbReference type="AlphaFoldDB" id="A0A4Q2EFB2"/>
<keyword evidence="2" id="KW-1133">Transmembrane helix</keyword>